<accession>A0A7W5AVN4</accession>
<protein>
    <submittedName>
        <fullName evidence="1">Uncharacterized protein</fullName>
    </submittedName>
</protein>
<evidence type="ECO:0000313" key="1">
    <source>
        <dbReference type="EMBL" id="MBB3109126.1"/>
    </source>
</evidence>
<dbReference type="Proteomes" id="UP000570361">
    <property type="component" value="Unassembled WGS sequence"/>
</dbReference>
<organism evidence="1 2">
    <name type="scientific">Paenibacillus phyllosphaerae</name>
    <dbReference type="NCBI Taxonomy" id="274593"/>
    <lineage>
        <taxon>Bacteria</taxon>
        <taxon>Bacillati</taxon>
        <taxon>Bacillota</taxon>
        <taxon>Bacilli</taxon>
        <taxon>Bacillales</taxon>
        <taxon>Paenibacillaceae</taxon>
        <taxon>Paenibacillus</taxon>
    </lineage>
</organism>
<gene>
    <name evidence="1" type="ORF">FHS18_001178</name>
</gene>
<comment type="caution">
    <text evidence="1">The sequence shown here is derived from an EMBL/GenBank/DDBJ whole genome shotgun (WGS) entry which is preliminary data.</text>
</comment>
<sequence length="190" mass="22267">MKNKQSEEDQGVLEQNNQFENLNFEVIVPSLSEEAKYRLRYALDRDQNREYDTSIIFKSMRTALLEELNGRGITAVLNYMFDCSKEQSITDVHNDLKIQKILQLLPETLQLPEALPYNEDDYSSVKNYRIATHWRATQDNKFFSSDLLLTLDKVYVLYQYPNSRVKVIINDIGQPSLAYLCHRGDLLIYE</sequence>
<keyword evidence="2" id="KW-1185">Reference proteome</keyword>
<dbReference type="EMBL" id="JACHXK010000002">
    <property type="protein sequence ID" value="MBB3109126.1"/>
    <property type="molecule type" value="Genomic_DNA"/>
</dbReference>
<dbReference type="AlphaFoldDB" id="A0A7W5AVN4"/>
<proteinExistence type="predicted"/>
<name>A0A7W5AVN4_9BACL</name>
<evidence type="ECO:0000313" key="2">
    <source>
        <dbReference type="Proteomes" id="UP000570361"/>
    </source>
</evidence>
<dbReference type="RefSeq" id="WP_183597916.1">
    <property type="nucleotide sequence ID" value="NZ_JACHXK010000002.1"/>
</dbReference>
<reference evidence="1 2" key="1">
    <citation type="submission" date="2020-08" db="EMBL/GenBank/DDBJ databases">
        <title>Genomic Encyclopedia of Type Strains, Phase III (KMG-III): the genomes of soil and plant-associated and newly described type strains.</title>
        <authorList>
            <person name="Whitman W."/>
        </authorList>
    </citation>
    <scope>NUCLEOTIDE SEQUENCE [LARGE SCALE GENOMIC DNA]</scope>
    <source>
        <strain evidence="1 2">CECT 5862</strain>
    </source>
</reference>